<sequence>MSVTIKDVAKRAGVTPALVSRVINNDPTLSVKEETRARIFKAADELSYLPNPFAQSLRTKSTKTLGMLVPDIGNPFFINIIKGAQDAALARDMCLLLINTDEVWENEKKLIQMLVNKKVDGILYLSAHMDIKAIRLIEELKTPYVLVNRNSGDENTLYVGLDNLNGALLAMKHLVELGHEKIAHIAGPLYTDTASGRLQGYRTALHMRGIELNLDYVIETSFSFDGGEQAVKKLLAMKGDRPTAIFAANDLIAMGAVSGANEMGVSVPEDLSIVGFNNIWVAKHFMPPLTTVDFDNYKMGEEACNMLVDKIADPKMEPRQVVLEPHLVVRKSTAKPKEY</sequence>
<feature type="domain" description="HTH lacI-type" evidence="4">
    <location>
        <begin position="3"/>
        <end position="59"/>
    </location>
</feature>
<dbReference type="PANTHER" id="PTHR30146">
    <property type="entry name" value="LACI-RELATED TRANSCRIPTIONAL REPRESSOR"/>
    <property type="match status" value="1"/>
</dbReference>
<dbReference type="CDD" id="cd01392">
    <property type="entry name" value="HTH_LacI"/>
    <property type="match status" value="1"/>
</dbReference>
<dbReference type="SUPFAM" id="SSF47413">
    <property type="entry name" value="lambda repressor-like DNA-binding domains"/>
    <property type="match status" value="1"/>
</dbReference>
<evidence type="ECO:0000256" key="2">
    <source>
        <dbReference type="ARBA" id="ARBA00023125"/>
    </source>
</evidence>
<keyword evidence="6" id="KW-1185">Reference proteome</keyword>
<dbReference type="SMART" id="SM00354">
    <property type="entry name" value="HTH_LACI"/>
    <property type="match status" value="1"/>
</dbReference>
<dbReference type="Pfam" id="PF13377">
    <property type="entry name" value="Peripla_BP_3"/>
    <property type="match status" value="1"/>
</dbReference>
<dbReference type="InterPro" id="IPR046335">
    <property type="entry name" value="LacI/GalR-like_sensor"/>
</dbReference>
<comment type="caution">
    <text evidence="5">The sequence shown here is derived from an EMBL/GenBank/DDBJ whole genome shotgun (WGS) entry which is preliminary data.</text>
</comment>
<dbReference type="SUPFAM" id="SSF53822">
    <property type="entry name" value="Periplasmic binding protein-like I"/>
    <property type="match status" value="1"/>
</dbReference>
<dbReference type="OrthoDB" id="9784962at2"/>
<keyword evidence="2" id="KW-0238">DNA-binding</keyword>
<organism evidence="5 6">
    <name type="scientific">Christensenella hongkongensis</name>
    <dbReference type="NCBI Taxonomy" id="270498"/>
    <lineage>
        <taxon>Bacteria</taxon>
        <taxon>Bacillati</taxon>
        <taxon>Bacillota</taxon>
        <taxon>Clostridia</taxon>
        <taxon>Christensenellales</taxon>
        <taxon>Christensenellaceae</taxon>
        <taxon>Christensenella</taxon>
    </lineage>
</organism>
<gene>
    <name evidence="5" type="ORF">CHK_0076</name>
</gene>
<evidence type="ECO:0000256" key="3">
    <source>
        <dbReference type="ARBA" id="ARBA00023163"/>
    </source>
</evidence>
<evidence type="ECO:0000259" key="4">
    <source>
        <dbReference type="PROSITE" id="PS50932"/>
    </source>
</evidence>
<dbReference type="RefSeq" id="WP_046441896.1">
    <property type="nucleotide sequence ID" value="NZ_CAUERS010000062.1"/>
</dbReference>
<protein>
    <submittedName>
        <fullName evidence="5">Ribose operon repressor</fullName>
    </submittedName>
</protein>
<reference evidence="5 6" key="1">
    <citation type="submission" date="2015-04" db="EMBL/GenBank/DDBJ databases">
        <title>Draft genome sequence of bacteremic isolate Catabacter hongkongensis type strain HKU16T.</title>
        <authorList>
            <person name="Lau S.K."/>
            <person name="Teng J.L."/>
            <person name="Huang Y."/>
            <person name="Curreem S.O."/>
            <person name="Tsui S.K."/>
            <person name="Woo P.C."/>
        </authorList>
    </citation>
    <scope>NUCLEOTIDE SEQUENCE [LARGE SCALE GENOMIC DNA]</scope>
    <source>
        <strain evidence="5 6">HKU16</strain>
    </source>
</reference>
<evidence type="ECO:0000256" key="1">
    <source>
        <dbReference type="ARBA" id="ARBA00023015"/>
    </source>
</evidence>
<dbReference type="EMBL" id="LAYJ01000014">
    <property type="protein sequence ID" value="KKI52412.1"/>
    <property type="molecule type" value="Genomic_DNA"/>
</dbReference>
<evidence type="ECO:0000313" key="5">
    <source>
        <dbReference type="EMBL" id="KKI52412.1"/>
    </source>
</evidence>
<name>A0A0M2NPS9_9FIRM</name>
<dbReference type="InterPro" id="IPR028082">
    <property type="entry name" value="Peripla_BP_I"/>
</dbReference>
<dbReference type="Pfam" id="PF00356">
    <property type="entry name" value="LacI"/>
    <property type="match status" value="1"/>
</dbReference>
<dbReference type="Gene3D" id="1.10.260.40">
    <property type="entry name" value="lambda repressor-like DNA-binding domains"/>
    <property type="match status" value="1"/>
</dbReference>
<keyword evidence="3" id="KW-0804">Transcription</keyword>
<dbReference type="CDD" id="cd06267">
    <property type="entry name" value="PBP1_LacI_sugar_binding-like"/>
    <property type="match status" value="1"/>
</dbReference>
<dbReference type="InterPro" id="IPR000843">
    <property type="entry name" value="HTH_LacI"/>
</dbReference>
<evidence type="ECO:0000313" key="6">
    <source>
        <dbReference type="Proteomes" id="UP000034076"/>
    </source>
</evidence>
<dbReference type="Proteomes" id="UP000034076">
    <property type="component" value="Unassembled WGS sequence"/>
</dbReference>
<accession>A0A0M2NPS9</accession>
<dbReference type="PRINTS" id="PR00036">
    <property type="entry name" value="HTHLACI"/>
</dbReference>
<dbReference type="STRING" id="270498.CHK_0076"/>
<dbReference type="AlphaFoldDB" id="A0A0M2NPS9"/>
<dbReference type="GO" id="GO:0000976">
    <property type="term" value="F:transcription cis-regulatory region binding"/>
    <property type="evidence" value="ECO:0007669"/>
    <property type="project" value="TreeGrafter"/>
</dbReference>
<dbReference type="PROSITE" id="PS50932">
    <property type="entry name" value="HTH_LACI_2"/>
    <property type="match status" value="1"/>
</dbReference>
<dbReference type="PANTHER" id="PTHR30146:SF109">
    <property type="entry name" value="HTH-TYPE TRANSCRIPTIONAL REGULATOR GALS"/>
    <property type="match status" value="1"/>
</dbReference>
<dbReference type="GO" id="GO:0003700">
    <property type="term" value="F:DNA-binding transcription factor activity"/>
    <property type="evidence" value="ECO:0007669"/>
    <property type="project" value="TreeGrafter"/>
</dbReference>
<dbReference type="InterPro" id="IPR010982">
    <property type="entry name" value="Lambda_DNA-bd_dom_sf"/>
</dbReference>
<proteinExistence type="predicted"/>
<dbReference type="Gene3D" id="3.40.50.2300">
    <property type="match status" value="2"/>
</dbReference>
<keyword evidence="1" id="KW-0805">Transcription regulation</keyword>